<gene>
    <name evidence="2" type="ORF">HELGO_WM53527</name>
</gene>
<keyword evidence="1" id="KW-0812">Transmembrane</keyword>
<evidence type="ECO:0000256" key="1">
    <source>
        <dbReference type="SAM" id="Phobius"/>
    </source>
</evidence>
<dbReference type="AlphaFoldDB" id="A0A6S6UHU0"/>
<name>A0A6S6UHU0_9BACT</name>
<keyword evidence="1" id="KW-0472">Membrane</keyword>
<dbReference type="EMBL" id="CACVAQ010000410">
    <property type="protein sequence ID" value="CAA6827750.1"/>
    <property type="molecule type" value="Genomic_DNA"/>
</dbReference>
<reference evidence="2" key="1">
    <citation type="submission" date="2020-01" db="EMBL/GenBank/DDBJ databases">
        <authorList>
            <person name="Meier V. D."/>
            <person name="Meier V D."/>
        </authorList>
    </citation>
    <scope>NUCLEOTIDE SEQUENCE</scope>
    <source>
        <strain evidence="2">HLG_WM_MAG_10</strain>
    </source>
</reference>
<proteinExistence type="predicted"/>
<protein>
    <submittedName>
        <fullName evidence="2">Uncharacterized protein</fullName>
    </submittedName>
</protein>
<feature type="transmembrane region" description="Helical" evidence="1">
    <location>
        <begin position="44"/>
        <end position="64"/>
    </location>
</feature>
<feature type="transmembrane region" description="Helical" evidence="1">
    <location>
        <begin position="70"/>
        <end position="96"/>
    </location>
</feature>
<accession>A0A6S6UHU0</accession>
<organism evidence="2">
    <name type="scientific">uncultured Aureispira sp</name>
    <dbReference type="NCBI Taxonomy" id="1331704"/>
    <lineage>
        <taxon>Bacteria</taxon>
        <taxon>Pseudomonadati</taxon>
        <taxon>Bacteroidota</taxon>
        <taxon>Saprospiria</taxon>
        <taxon>Saprospirales</taxon>
        <taxon>Saprospiraceae</taxon>
        <taxon>Aureispira</taxon>
        <taxon>environmental samples</taxon>
    </lineage>
</organism>
<keyword evidence="1" id="KW-1133">Transmembrane helix</keyword>
<sequence>MKTKKEIQLAALTFTRAFKSSQISDLDGTFIPFKLTHLYKEHQFYLGTSILFGVLFCYLSYHAWFTDAVYYWHIDAPVIIGISVIALFFICFLFLASRYIQIGRDLKNALEKPKTSPYGVLITDDYYFEYNPSNFHIISRDNIVRIDYEEKKEQETYLELLLDMGGHYEIRGVTYKESDFDFKAWIALGK</sequence>
<evidence type="ECO:0000313" key="2">
    <source>
        <dbReference type="EMBL" id="CAA6827750.1"/>
    </source>
</evidence>